<dbReference type="Pfam" id="PF19670">
    <property type="entry name" value="DUF6173"/>
    <property type="match status" value="1"/>
</dbReference>
<dbReference type="RefSeq" id="WP_168653668.1">
    <property type="nucleotide sequence ID" value="NZ_CP051206.1"/>
</dbReference>
<dbReference type="AlphaFoldDB" id="A0A6H2C510"/>
<reference evidence="1 2" key="2">
    <citation type="submission" date="2020-04" db="EMBL/GenBank/DDBJ databases">
        <authorList>
            <person name="Fomenkov A."/>
            <person name="Anton B.P."/>
            <person name="Roberts R.J."/>
        </authorList>
    </citation>
    <scope>NUCLEOTIDE SEQUENCE [LARGE SCALE GENOMIC DNA]</scope>
    <source>
        <strain evidence="1 2">CCAP 1403/13f</strain>
    </source>
</reference>
<sequence>MYSKEFYQPSRPNLDTLNESIQRGVQERFGYANVMYQRLVEEIADFESHLNPDEEMAAYFASFGKEIYLQIESISYRDPYYIIFSGTTDQGQKARIVQHISQTSILFVPGKVKSDENRKPRRFGFSISAEKE</sequence>
<dbReference type="InterPro" id="IPR046171">
    <property type="entry name" value="DUF6173"/>
</dbReference>
<evidence type="ECO:0000313" key="2">
    <source>
        <dbReference type="Proteomes" id="UP000502433"/>
    </source>
</evidence>
<organism evidence="1 2">
    <name type="scientific">Dolichospermum flos-aquae CCAP 1403/13F</name>
    <dbReference type="NCBI Taxonomy" id="315271"/>
    <lineage>
        <taxon>Bacteria</taxon>
        <taxon>Bacillati</taxon>
        <taxon>Cyanobacteriota</taxon>
        <taxon>Cyanophyceae</taxon>
        <taxon>Nostocales</taxon>
        <taxon>Aphanizomenonaceae</taxon>
        <taxon>Dolichospermum</taxon>
    </lineage>
</organism>
<name>A0A6H2C510_DOLFA</name>
<dbReference type="KEGG" id="dfs:HGD76_21735"/>
<protein>
    <submittedName>
        <fullName evidence="1">Uncharacterized protein</fullName>
    </submittedName>
</protein>
<proteinExistence type="predicted"/>
<dbReference type="Proteomes" id="UP000502433">
    <property type="component" value="Chromosome"/>
</dbReference>
<accession>A0A6H2C510</accession>
<dbReference type="EMBL" id="CP051206">
    <property type="protein sequence ID" value="QJB46411.1"/>
    <property type="molecule type" value="Genomic_DNA"/>
</dbReference>
<evidence type="ECO:0000313" key="1">
    <source>
        <dbReference type="EMBL" id="QJB46411.1"/>
    </source>
</evidence>
<gene>
    <name evidence="1" type="ORF">HGD76_21735</name>
</gene>
<reference evidence="1 2" key="1">
    <citation type="submission" date="2020-04" db="EMBL/GenBank/DDBJ databases">
        <title>Genome-Wide Identification of 5-Methylcytosine Sites in Bacterial Genomes By High-Throughput Sequencing of MspJI Restriction Fragments.</title>
        <authorList>
            <person name="Wu V."/>
        </authorList>
    </citation>
    <scope>NUCLEOTIDE SEQUENCE [LARGE SCALE GENOMIC DNA]</scope>
    <source>
        <strain evidence="1 2">CCAP 1403/13f</strain>
    </source>
</reference>